<dbReference type="RefSeq" id="WP_310174074.1">
    <property type="nucleotide sequence ID" value="NZ_BAABHE010000003.1"/>
</dbReference>
<feature type="transmembrane region" description="Helical" evidence="1">
    <location>
        <begin position="52"/>
        <end position="71"/>
    </location>
</feature>
<keyword evidence="1" id="KW-0812">Transmembrane</keyword>
<gene>
    <name evidence="2" type="ORF">J2S62_001898</name>
</gene>
<feature type="transmembrane region" description="Helical" evidence="1">
    <location>
        <begin position="83"/>
        <end position="101"/>
    </location>
</feature>
<dbReference type="EMBL" id="JAVDYJ010000001">
    <property type="protein sequence ID" value="MDR7347641.1"/>
    <property type="molecule type" value="Genomic_DNA"/>
</dbReference>
<evidence type="ECO:0000313" key="2">
    <source>
        <dbReference type="EMBL" id="MDR7347641.1"/>
    </source>
</evidence>
<accession>A0ABU2B2Y7</accession>
<sequence length="164" mass="17543">MSLIWRSIVALSLVLLFVFIVGYLEFRAAMLALGLNLTWDLEPLSVTTPETAYGELLALFIVFGLVAWLFLAQRRSVSGASGIPPLVGGVALLAVIGWQMVTVTPEVVMPVELNDPTQEGGWWQALEAGALSSATIGMTALLLVVAILRFIPARNTPAVSGIHN</sequence>
<dbReference type="Proteomes" id="UP001183794">
    <property type="component" value="Unassembled WGS sequence"/>
</dbReference>
<keyword evidence="1" id="KW-0472">Membrane</keyword>
<name>A0ABU2B2Y7_9MICC</name>
<evidence type="ECO:0008006" key="4">
    <source>
        <dbReference type="Google" id="ProtNLM"/>
    </source>
</evidence>
<proteinExistence type="predicted"/>
<feature type="transmembrane region" description="Helical" evidence="1">
    <location>
        <begin position="7"/>
        <end position="32"/>
    </location>
</feature>
<keyword evidence="1" id="KW-1133">Transmembrane helix</keyword>
<comment type="caution">
    <text evidence="2">The sequence shown here is derived from an EMBL/GenBank/DDBJ whole genome shotgun (WGS) entry which is preliminary data.</text>
</comment>
<organism evidence="2 3">
    <name type="scientific">Enteractinococcus fodinae</name>
    <dbReference type="NCBI Taxonomy" id="684663"/>
    <lineage>
        <taxon>Bacteria</taxon>
        <taxon>Bacillati</taxon>
        <taxon>Actinomycetota</taxon>
        <taxon>Actinomycetes</taxon>
        <taxon>Micrococcales</taxon>
        <taxon>Micrococcaceae</taxon>
    </lineage>
</organism>
<feature type="transmembrane region" description="Helical" evidence="1">
    <location>
        <begin position="121"/>
        <end position="148"/>
    </location>
</feature>
<reference evidence="2 3" key="1">
    <citation type="submission" date="2023-07" db="EMBL/GenBank/DDBJ databases">
        <title>Sequencing the genomes of 1000 actinobacteria strains.</title>
        <authorList>
            <person name="Klenk H.-P."/>
        </authorList>
    </citation>
    <scope>NUCLEOTIDE SEQUENCE [LARGE SCALE GENOMIC DNA]</scope>
    <source>
        <strain evidence="2 3">DSM 22966</strain>
    </source>
</reference>
<protein>
    <recommendedName>
        <fullName evidence="4">DUF2567 domain-containing protein</fullName>
    </recommendedName>
</protein>
<evidence type="ECO:0000256" key="1">
    <source>
        <dbReference type="SAM" id="Phobius"/>
    </source>
</evidence>
<evidence type="ECO:0000313" key="3">
    <source>
        <dbReference type="Proteomes" id="UP001183794"/>
    </source>
</evidence>
<keyword evidence="3" id="KW-1185">Reference proteome</keyword>